<proteinExistence type="predicted"/>
<evidence type="ECO:0000313" key="2">
    <source>
        <dbReference type="Proteomes" id="UP000541444"/>
    </source>
</evidence>
<reference evidence="1 2" key="1">
    <citation type="journal article" date="2020" name="IScience">
        <title>Genome Sequencing of the Endangered Kingdonia uniflora (Circaeasteraceae, Ranunculales) Reveals Potential Mechanisms of Evolutionary Specialization.</title>
        <authorList>
            <person name="Sun Y."/>
            <person name="Deng T."/>
            <person name="Zhang A."/>
            <person name="Moore M.J."/>
            <person name="Landis J.B."/>
            <person name="Lin N."/>
            <person name="Zhang H."/>
            <person name="Zhang X."/>
            <person name="Huang J."/>
            <person name="Zhang X."/>
            <person name="Sun H."/>
            <person name="Wang H."/>
        </authorList>
    </citation>
    <scope>NUCLEOTIDE SEQUENCE [LARGE SCALE GENOMIC DNA]</scope>
    <source>
        <strain evidence="1">TB1705</strain>
        <tissue evidence="1">Leaf</tissue>
    </source>
</reference>
<gene>
    <name evidence="1" type="ORF">GIB67_035902</name>
</gene>
<feature type="non-terminal residue" evidence="1">
    <location>
        <position position="1"/>
    </location>
</feature>
<evidence type="ECO:0000313" key="1">
    <source>
        <dbReference type="EMBL" id="KAF6175775.1"/>
    </source>
</evidence>
<comment type="caution">
    <text evidence="1">The sequence shown here is derived from an EMBL/GenBank/DDBJ whole genome shotgun (WGS) entry which is preliminary data.</text>
</comment>
<dbReference type="AlphaFoldDB" id="A0A7J7P8J6"/>
<name>A0A7J7P8J6_9MAGN</name>
<sequence>QHLKQANFFFNKKTLLSFHFYPFPSLLLPEETKYTPRKEAKISHLSLNDLTCRELQFFKALSKKILGTSICSQIMRIFCFPSCLLFYTIYNLFSEIRFHALAFLN</sequence>
<keyword evidence="2" id="KW-1185">Reference proteome</keyword>
<dbReference type="Proteomes" id="UP000541444">
    <property type="component" value="Unassembled WGS sequence"/>
</dbReference>
<accession>A0A7J7P8J6</accession>
<protein>
    <submittedName>
        <fullName evidence="1">Uncharacterized protein</fullName>
    </submittedName>
</protein>
<organism evidence="1 2">
    <name type="scientific">Kingdonia uniflora</name>
    <dbReference type="NCBI Taxonomy" id="39325"/>
    <lineage>
        <taxon>Eukaryota</taxon>
        <taxon>Viridiplantae</taxon>
        <taxon>Streptophyta</taxon>
        <taxon>Embryophyta</taxon>
        <taxon>Tracheophyta</taxon>
        <taxon>Spermatophyta</taxon>
        <taxon>Magnoliopsida</taxon>
        <taxon>Ranunculales</taxon>
        <taxon>Circaeasteraceae</taxon>
        <taxon>Kingdonia</taxon>
    </lineage>
</organism>
<dbReference type="EMBL" id="JACGCM010000146">
    <property type="protein sequence ID" value="KAF6175775.1"/>
    <property type="molecule type" value="Genomic_DNA"/>
</dbReference>